<proteinExistence type="predicted"/>
<feature type="compositionally biased region" description="Basic and acidic residues" evidence="1">
    <location>
        <begin position="1"/>
        <end position="18"/>
    </location>
</feature>
<gene>
    <name evidence="2" type="ORF">QFW81_13210</name>
</gene>
<dbReference type="Proteomes" id="UP001156873">
    <property type="component" value="Unassembled WGS sequence"/>
</dbReference>
<name>A0ABT6JXI7_9GAMM</name>
<feature type="region of interest" description="Disordered" evidence="1">
    <location>
        <begin position="1"/>
        <end position="30"/>
    </location>
</feature>
<reference evidence="2 3" key="1">
    <citation type="submission" date="2023-04" db="EMBL/GenBank/DDBJ databases">
        <title>Luteimonas sp. M1R5S59.</title>
        <authorList>
            <person name="Sun J.-Q."/>
        </authorList>
    </citation>
    <scope>NUCLEOTIDE SEQUENCE [LARGE SCALE GENOMIC DNA]</scope>
    <source>
        <strain evidence="2 3">M1R5S59</strain>
    </source>
</reference>
<dbReference type="RefSeq" id="WP_280579363.1">
    <property type="nucleotide sequence ID" value="NZ_JARXRO010000018.1"/>
</dbReference>
<evidence type="ECO:0000313" key="2">
    <source>
        <dbReference type="EMBL" id="MDH5834871.1"/>
    </source>
</evidence>
<sequence length="84" mass="9307">MSERSEFGPRAPSTEKRRGPGRRSRTGSRPAEAVLVTFAKTKVTRATARKLLRLIFALGLRFASENENKQADAERSVASRPSSF</sequence>
<dbReference type="EMBL" id="JARXRO010000018">
    <property type="protein sequence ID" value="MDH5834871.1"/>
    <property type="molecule type" value="Genomic_DNA"/>
</dbReference>
<organism evidence="2 3">
    <name type="scientific">Luteimonas kalidii</name>
    <dbReference type="NCBI Taxonomy" id="3042025"/>
    <lineage>
        <taxon>Bacteria</taxon>
        <taxon>Pseudomonadati</taxon>
        <taxon>Pseudomonadota</taxon>
        <taxon>Gammaproteobacteria</taxon>
        <taxon>Lysobacterales</taxon>
        <taxon>Lysobacteraceae</taxon>
        <taxon>Luteimonas</taxon>
    </lineage>
</organism>
<evidence type="ECO:0000313" key="3">
    <source>
        <dbReference type="Proteomes" id="UP001156873"/>
    </source>
</evidence>
<comment type="caution">
    <text evidence="2">The sequence shown here is derived from an EMBL/GenBank/DDBJ whole genome shotgun (WGS) entry which is preliminary data.</text>
</comment>
<accession>A0ABT6JXI7</accession>
<evidence type="ECO:0000256" key="1">
    <source>
        <dbReference type="SAM" id="MobiDB-lite"/>
    </source>
</evidence>
<protein>
    <submittedName>
        <fullName evidence="2">Uncharacterized protein</fullName>
    </submittedName>
</protein>
<keyword evidence="3" id="KW-1185">Reference proteome</keyword>